<keyword evidence="3 5" id="KW-1133">Transmembrane helix</keyword>
<proteinExistence type="predicted"/>
<dbReference type="GO" id="GO:0061513">
    <property type="term" value="F:glucose 6-phosphate:phosphate antiporter activity"/>
    <property type="evidence" value="ECO:0007669"/>
    <property type="project" value="TreeGrafter"/>
</dbReference>
<evidence type="ECO:0000256" key="2">
    <source>
        <dbReference type="ARBA" id="ARBA00022692"/>
    </source>
</evidence>
<comment type="subcellular location">
    <subcellularLocation>
        <location evidence="1">Endomembrane system</location>
        <topology evidence="1">Multi-pass membrane protein</topology>
    </subcellularLocation>
</comment>
<dbReference type="InterPro" id="IPR036259">
    <property type="entry name" value="MFS_trans_sf"/>
</dbReference>
<evidence type="ECO:0000256" key="5">
    <source>
        <dbReference type="SAM" id="Phobius"/>
    </source>
</evidence>
<dbReference type="GO" id="GO:0016020">
    <property type="term" value="C:membrane"/>
    <property type="evidence" value="ECO:0007669"/>
    <property type="project" value="UniProtKB-ARBA"/>
</dbReference>
<dbReference type="PANTHER" id="PTHR43826:SF8">
    <property type="entry name" value="MAJOR FACILITATOR SUPERFAMILY (MFS) PROFILE DOMAIN-CONTAINING PROTEIN"/>
    <property type="match status" value="1"/>
</dbReference>
<protein>
    <recommendedName>
        <fullName evidence="7">Major facilitator superfamily (MFS) profile domain-containing protein</fullName>
    </recommendedName>
</protein>
<accession>A0A7S0P042</accession>
<feature type="transmembrane region" description="Helical" evidence="5">
    <location>
        <begin position="199"/>
        <end position="219"/>
    </location>
</feature>
<feature type="transmembrane region" description="Helical" evidence="5">
    <location>
        <begin position="239"/>
        <end position="260"/>
    </location>
</feature>
<feature type="transmembrane region" description="Helical" evidence="5">
    <location>
        <begin position="363"/>
        <end position="383"/>
    </location>
</feature>
<dbReference type="InterPro" id="IPR051337">
    <property type="entry name" value="OPA_Antiporter"/>
</dbReference>
<sequence length="399" mass="42673">MVPSVMTSILADEAFVLSVDARKDMLAGVSAVCLLGKVLGGLITDAVGGWTLLVAVFICFTASSFVLTTTTSVATFGAMWWLNSLAYTVTWGAACQIIGASYEVSERPAQLTRIASASRFGASLGSMFFGRLLKAGLHWRQALMPTGIVQALLAVLCTLTLFARRGAGKESGTAAQIDASKAAPPPPSRSAAWAHVATIDFWLMFIPKIVIFTYTQFFMNFLAPYLHSSFGYSHGDATTLAGLCSGGSVIGLLVIGDRVYKKMSLDRQAALVFFLVLVCLLISALLAFSAALPFDISPLAVPLLFVWGLAYALPFYLPPGEFALRIGGKTAAALFTNLFDAGGFTVSFFWNRWATKSSKDGDFAAVLQTLSLFALISLGMPWCMYRQYRSAEAAAKKAA</sequence>
<keyword evidence="4 5" id="KW-0472">Membrane</keyword>
<feature type="transmembrane region" description="Helical" evidence="5">
    <location>
        <begin position="80"/>
        <end position="99"/>
    </location>
</feature>
<dbReference type="InterPro" id="IPR011701">
    <property type="entry name" value="MFS"/>
</dbReference>
<feature type="transmembrane region" description="Helical" evidence="5">
    <location>
        <begin position="330"/>
        <end position="351"/>
    </location>
</feature>
<dbReference type="SUPFAM" id="SSF103473">
    <property type="entry name" value="MFS general substrate transporter"/>
    <property type="match status" value="1"/>
</dbReference>
<evidence type="ECO:0000256" key="1">
    <source>
        <dbReference type="ARBA" id="ARBA00004127"/>
    </source>
</evidence>
<dbReference type="GO" id="GO:0012505">
    <property type="term" value="C:endomembrane system"/>
    <property type="evidence" value="ECO:0007669"/>
    <property type="project" value="UniProtKB-SubCell"/>
</dbReference>
<evidence type="ECO:0000256" key="3">
    <source>
        <dbReference type="ARBA" id="ARBA00022989"/>
    </source>
</evidence>
<feature type="transmembrane region" description="Helical" evidence="5">
    <location>
        <begin position="50"/>
        <end position="68"/>
    </location>
</feature>
<organism evidence="6">
    <name type="scientific">Calcidiscus leptoporus</name>
    <dbReference type="NCBI Taxonomy" id="127549"/>
    <lineage>
        <taxon>Eukaryota</taxon>
        <taxon>Haptista</taxon>
        <taxon>Haptophyta</taxon>
        <taxon>Prymnesiophyceae</taxon>
        <taxon>Coccolithales</taxon>
        <taxon>Calcidiscaceae</taxon>
        <taxon>Calcidiscus</taxon>
    </lineage>
</organism>
<evidence type="ECO:0000256" key="4">
    <source>
        <dbReference type="ARBA" id="ARBA00023136"/>
    </source>
</evidence>
<name>A0A7S0P042_9EUKA</name>
<dbReference type="Pfam" id="PF07690">
    <property type="entry name" value="MFS_1"/>
    <property type="match status" value="1"/>
</dbReference>
<feature type="transmembrane region" description="Helical" evidence="5">
    <location>
        <begin position="299"/>
        <end position="318"/>
    </location>
</feature>
<dbReference type="PANTHER" id="PTHR43826">
    <property type="entry name" value="GLUCOSE-6-PHOSPHATE EXCHANGER SLC37A4"/>
    <property type="match status" value="1"/>
</dbReference>
<dbReference type="EMBL" id="HBER01034202">
    <property type="protein sequence ID" value="CAD8541958.1"/>
    <property type="molecule type" value="Transcribed_RNA"/>
</dbReference>
<gene>
    <name evidence="6" type="ORF">CLEP1334_LOCUS17244</name>
</gene>
<feature type="transmembrane region" description="Helical" evidence="5">
    <location>
        <begin position="272"/>
        <end position="293"/>
    </location>
</feature>
<dbReference type="AlphaFoldDB" id="A0A7S0P042"/>
<feature type="transmembrane region" description="Helical" evidence="5">
    <location>
        <begin position="142"/>
        <end position="163"/>
    </location>
</feature>
<evidence type="ECO:0000313" key="6">
    <source>
        <dbReference type="EMBL" id="CAD8541958.1"/>
    </source>
</evidence>
<dbReference type="GO" id="GO:0035435">
    <property type="term" value="P:phosphate ion transmembrane transport"/>
    <property type="evidence" value="ECO:0007669"/>
    <property type="project" value="TreeGrafter"/>
</dbReference>
<reference evidence="6" key="1">
    <citation type="submission" date="2021-01" db="EMBL/GenBank/DDBJ databases">
        <authorList>
            <person name="Corre E."/>
            <person name="Pelletier E."/>
            <person name="Niang G."/>
            <person name="Scheremetjew M."/>
            <person name="Finn R."/>
            <person name="Kale V."/>
            <person name="Holt S."/>
            <person name="Cochrane G."/>
            <person name="Meng A."/>
            <person name="Brown T."/>
            <person name="Cohen L."/>
        </authorList>
    </citation>
    <scope>NUCLEOTIDE SEQUENCE</scope>
    <source>
        <strain evidence="6">RCC1130</strain>
    </source>
</reference>
<dbReference type="Gene3D" id="1.20.1250.20">
    <property type="entry name" value="MFS general substrate transporter like domains"/>
    <property type="match status" value="1"/>
</dbReference>
<keyword evidence="2 5" id="KW-0812">Transmembrane</keyword>
<evidence type="ECO:0008006" key="7">
    <source>
        <dbReference type="Google" id="ProtNLM"/>
    </source>
</evidence>